<evidence type="ECO:0000256" key="1">
    <source>
        <dbReference type="ARBA" id="ARBA00005755"/>
    </source>
</evidence>
<evidence type="ECO:0000256" key="3">
    <source>
        <dbReference type="ARBA" id="ARBA00022679"/>
    </source>
</evidence>
<dbReference type="GO" id="GO:0003677">
    <property type="term" value="F:DNA binding"/>
    <property type="evidence" value="ECO:0007669"/>
    <property type="project" value="UniProtKB-KW"/>
</dbReference>
<dbReference type="InterPro" id="IPR006134">
    <property type="entry name" value="DNA-dir_DNA_pol_B_multi_dom"/>
</dbReference>
<dbReference type="EMBL" id="DTLS01000151">
    <property type="protein sequence ID" value="HGZ60590.1"/>
    <property type="molecule type" value="Genomic_DNA"/>
</dbReference>
<protein>
    <recommendedName>
        <fullName evidence="2">DNA-directed DNA polymerase</fullName>
        <ecNumber evidence="2">2.7.7.7</ecNumber>
    </recommendedName>
</protein>
<name>A0A7J3SLU0_9CREN</name>
<reference evidence="9" key="1">
    <citation type="journal article" date="2020" name="mSystems">
        <title>Genome- and Community-Level Interaction Insights into Carbon Utilization and Element Cycling Functions of Hydrothermarchaeota in Hydrothermal Sediment.</title>
        <authorList>
            <person name="Zhou Z."/>
            <person name="Liu Y."/>
            <person name="Xu W."/>
            <person name="Pan J."/>
            <person name="Luo Z.H."/>
            <person name="Li M."/>
        </authorList>
    </citation>
    <scope>NUCLEOTIDE SEQUENCE [LARGE SCALE GENOMIC DNA]</scope>
    <source>
        <strain evidence="9">SpSt-885</strain>
    </source>
</reference>
<accession>A0A7J3SLU0</accession>
<dbReference type="SMART" id="SM00486">
    <property type="entry name" value="POLBc"/>
    <property type="match status" value="1"/>
</dbReference>
<dbReference type="InterPro" id="IPR006172">
    <property type="entry name" value="DNA-dir_DNA_pol_B"/>
</dbReference>
<comment type="caution">
    <text evidence="9">The sequence shown here is derived from an EMBL/GenBank/DDBJ whole genome shotgun (WGS) entry which is preliminary data.</text>
</comment>
<comment type="similarity">
    <text evidence="1">Belongs to the DNA polymerase type-B family.</text>
</comment>
<dbReference type="Pfam" id="PF00136">
    <property type="entry name" value="DNA_pol_B"/>
    <property type="match status" value="1"/>
</dbReference>
<keyword evidence="5" id="KW-0239">DNA-directed DNA polymerase</keyword>
<dbReference type="Gene3D" id="1.10.287.690">
    <property type="entry name" value="Helix hairpin bin"/>
    <property type="match status" value="1"/>
</dbReference>
<dbReference type="InterPro" id="IPR043502">
    <property type="entry name" value="DNA/RNA_pol_sf"/>
</dbReference>
<evidence type="ECO:0000256" key="5">
    <source>
        <dbReference type="ARBA" id="ARBA00022932"/>
    </source>
</evidence>
<organism evidence="9">
    <name type="scientific">Fervidicoccus fontis</name>
    <dbReference type="NCBI Taxonomy" id="683846"/>
    <lineage>
        <taxon>Archaea</taxon>
        <taxon>Thermoproteota</taxon>
        <taxon>Thermoprotei</taxon>
        <taxon>Fervidicoccales</taxon>
        <taxon>Fervidicoccaceae</taxon>
        <taxon>Fervidicoccus</taxon>
    </lineage>
</organism>
<keyword evidence="3" id="KW-0808">Transferase</keyword>
<dbReference type="GO" id="GO:0003887">
    <property type="term" value="F:DNA-directed DNA polymerase activity"/>
    <property type="evidence" value="ECO:0007669"/>
    <property type="project" value="UniProtKB-KW"/>
</dbReference>
<gene>
    <name evidence="9" type="ORF">ENW83_05255</name>
</gene>
<evidence type="ECO:0000313" key="9">
    <source>
        <dbReference type="EMBL" id="HGZ60590.1"/>
    </source>
</evidence>
<dbReference type="GO" id="GO:0000166">
    <property type="term" value="F:nucleotide binding"/>
    <property type="evidence" value="ECO:0007669"/>
    <property type="project" value="InterPro"/>
</dbReference>
<dbReference type="PANTHER" id="PTHR10322:SF23">
    <property type="entry name" value="DNA POLYMERASE DELTA CATALYTIC SUBUNIT"/>
    <property type="match status" value="1"/>
</dbReference>
<dbReference type="GO" id="GO:0006261">
    <property type="term" value="P:DNA-templated DNA replication"/>
    <property type="evidence" value="ECO:0007669"/>
    <property type="project" value="TreeGrafter"/>
</dbReference>
<dbReference type="EC" id="2.7.7.7" evidence="2"/>
<dbReference type="SUPFAM" id="SSF56672">
    <property type="entry name" value="DNA/RNA polymerases"/>
    <property type="match status" value="1"/>
</dbReference>
<dbReference type="Gene3D" id="3.90.1600.10">
    <property type="entry name" value="Palm domain of DNA polymerase"/>
    <property type="match status" value="1"/>
</dbReference>
<evidence type="ECO:0000259" key="8">
    <source>
        <dbReference type="Pfam" id="PF00136"/>
    </source>
</evidence>
<keyword evidence="4" id="KW-0548">Nucleotidyltransferase</keyword>
<evidence type="ECO:0000256" key="4">
    <source>
        <dbReference type="ARBA" id="ARBA00022695"/>
    </source>
</evidence>
<dbReference type="InterPro" id="IPR023211">
    <property type="entry name" value="DNA_pol_palm_dom_sf"/>
</dbReference>
<comment type="catalytic activity">
    <reaction evidence="7">
        <text>DNA(n) + a 2'-deoxyribonucleoside 5'-triphosphate = DNA(n+1) + diphosphate</text>
        <dbReference type="Rhea" id="RHEA:22508"/>
        <dbReference type="Rhea" id="RHEA-COMP:17339"/>
        <dbReference type="Rhea" id="RHEA-COMP:17340"/>
        <dbReference type="ChEBI" id="CHEBI:33019"/>
        <dbReference type="ChEBI" id="CHEBI:61560"/>
        <dbReference type="ChEBI" id="CHEBI:173112"/>
        <dbReference type="EC" id="2.7.7.7"/>
    </reaction>
</comment>
<dbReference type="PANTHER" id="PTHR10322">
    <property type="entry name" value="DNA POLYMERASE CATALYTIC SUBUNIT"/>
    <property type="match status" value="1"/>
</dbReference>
<evidence type="ECO:0000256" key="2">
    <source>
        <dbReference type="ARBA" id="ARBA00012417"/>
    </source>
</evidence>
<sequence>MKLSGRWTLDARFLRGKMRLLQLDSEGKLEVRELKSSYPFYFDPLKHSAEEMSRSLIETPFVVEVSIEDWLMPPWYDSRKELVKVEVDCAPCFKKIARRIESMGIAKRLNLQPSSESLALMRMGITMLDWEGKDPWRLEFDFPPLRVMQIKDISPDDALIASSELTTSGVIDRNIEKIRKEKIGSQAVGEFTEGHHIALIESRWVTCEEVYAPVCIEEHGNPVEDLIGLMELSRLSYSNLDETAEKSIGKILTDIEAMEAVNRRMAVPQARLRGDAWRGIEELLEGDSGGLVGLPRPGIYENVLQLDFSSLYPTIIAKFNISPETINRPNCERSLRPPGSMHEICMDIDGLVASTLKRLVDRREKIRSMNGWMNSRREKALKWIMVASFGYLGYRNSRFGSVPAYESVVSIARELMRKAIVVASQAGYEVIHFIVDSIFAWKQGKRFSENEAVELKDMIERSTGMKIKFENVFRYLVIPRTEATVRRGAPNRYYGVTSEGRLIVKGVKCPEIDGTFIPRDLENAVLQVLLLNEHPRRLCFQLSSLLNKSDISKEAMQKNTISL</sequence>
<dbReference type="InterPro" id="IPR050240">
    <property type="entry name" value="DNA_pol_type-B"/>
</dbReference>
<feature type="domain" description="DNA-directed DNA polymerase family B multifunctional" evidence="8">
    <location>
        <begin position="286"/>
        <end position="478"/>
    </location>
</feature>
<proteinExistence type="inferred from homology"/>
<keyword evidence="6" id="KW-0238">DNA-binding</keyword>
<dbReference type="AlphaFoldDB" id="A0A7J3SLU0"/>
<evidence type="ECO:0000256" key="6">
    <source>
        <dbReference type="ARBA" id="ARBA00023125"/>
    </source>
</evidence>
<evidence type="ECO:0000256" key="7">
    <source>
        <dbReference type="ARBA" id="ARBA00049244"/>
    </source>
</evidence>